<dbReference type="InterPro" id="IPR038996">
    <property type="entry name" value="Gp14"/>
</dbReference>
<dbReference type="Pfam" id="PF24072">
    <property type="entry name" value="T7_gp14"/>
    <property type="match status" value="1"/>
</dbReference>
<keyword evidence="2" id="KW-1185">Reference proteome</keyword>
<reference evidence="1 2" key="1">
    <citation type="submission" date="2015-04" db="EMBL/GenBank/DDBJ databases">
        <title>Genome sequence of aromatic hydrocarbons-degrading Sphingobium chungbukense DJ77.</title>
        <authorList>
            <person name="Kim Y.-C."/>
            <person name="Chae J.-C."/>
        </authorList>
    </citation>
    <scope>NUCLEOTIDE SEQUENCE [LARGE SCALE GENOMIC DNA]</scope>
    <source>
        <strain evidence="1 2">DJ77</strain>
    </source>
</reference>
<gene>
    <name evidence="1" type="ORF">YP76_04845</name>
</gene>
<organism evidence="1 2">
    <name type="scientific">Sphingobium chungbukense</name>
    <dbReference type="NCBI Taxonomy" id="56193"/>
    <lineage>
        <taxon>Bacteria</taxon>
        <taxon>Pseudomonadati</taxon>
        <taxon>Pseudomonadota</taxon>
        <taxon>Alphaproteobacteria</taxon>
        <taxon>Sphingomonadales</taxon>
        <taxon>Sphingomonadaceae</taxon>
        <taxon>Sphingobium</taxon>
    </lineage>
</organism>
<dbReference type="STRING" id="56193.YP76_04845"/>
<name>A0A0M3AZI1_9SPHN</name>
<dbReference type="EMBL" id="LBIC01000001">
    <property type="protein sequence ID" value="KKW93964.1"/>
    <property type="molecule type" value="Genomic_DNA"/>
</dbReference>
<protein>
    <submittedName>
        <fullName evidence="1">Uncharacterized protein</fullName>
    </submittedName>
</protein>
<evidence type="ECO:0000313" key="2">
    <source>
        <dbReference type="Proteomes" id="UP000033874"/>
    </source>
</evidence>
<dbReference type="Proteomes" id="UP000033874">
    <property type="component" value="Unassembled WGS sequence"/>
</dbReference>
<sequence length="167" mass="17556">MCADPVTLALIGTAVTAVGQGVMAVQSYSQQKYEQKVAQQNAKLEDAAARDAIERGKQEQQQYSRKLSAEMGAQRASMAANGIDVNFGSAAAFRGDTAMLGQEDAQNLRENNIREVQGFERQAGNYRAKASAAGQAATGALVSGAFGVANTLLGGAERYSKLKADGY</sequence>
<proteinExistence type="predicted"/>
<dbReference type="PATRIC" id="fig|56193.3.peg.1001"/>
<dbReference type="RefSeq" id="WP_046762398.1">
    <property type="nucleotide sequence ID" value="NZ_LBIC01000001.1"/>
</dbReference>
<comment type="caution">
    <text evidence="1">The sequence shown here is derived from an EMBL/GenBank/DDBJ whole genome shotgun (WGS) entry which is preliminary data.</text>
</comment>
<dbReference type="AlphaFoldDB" id="A0A0M3AZI1"/>
<accession>A0A0M3AZI1</accession>
<evidence type="ECO:0000313" key="1">
    <source>
        <dbReference type="EMBL" id="KKW93964.1"/>
    </source>
</evidence>